<evidence type="ECO:0000256" key="6">
    <source>
        <dbReference type="SAM" id="MobiDB-lite"/>
    </source>
</evidence>
<dbReference type="SUPFAM" id="SSF142019">
    <property type="entry name" value="Nqo1 FMN-binding domain-like"/>
    <property type="match status" value="1"/>
</dbReference>
<keyword evidence="2" id="KW-0004">4Fe-4S</keyword>
<feature type="domain" description="NADH-ubiquinone oxidoreductase 51kDa subunit iron-sulphur binding" evidence="7">
    <location>
        <begin position="489"/>
        <end position="534"/>
    </location>
</feature>
<keyword evidence="5" id="KW-0411">Iron-sulfur</keyword>
<sequence>MSAVRDEAVHEICARFGNDATRLLDVVRAINQRLDCIDGEAMEAIAEALHLTRADVEGVVSFYSFLSTRPHGNIVIRLCDDVIDKMKGADEIASEFEHALGIRVGETTPDGRISLTTTSCIGMSDQAPAALVNDVVLPRLSLSEVRRVVRLLQAHPDGTDLRSLLVDSYGGGNNAHDLVRSAVDNSIRQAGPVLFGHMERGAALRKALALSPVEVIRVVKASRLRGRGGGGFPTGVKWEHTRGGQDERYVVCNADEGEPGTFKDRVLLTERADLVFEGMTIAGYAIGASHGVLYLRAEYAYLREYLEHVLRERRQAGLLGTGLGGRKAFEFDIRIQMGAGAYICGEETALIESMEGKRGQPRLKPPFPASHGYLDKPTCVNNVETYCCAARILEQGAPWFSALGSKASTGTKLLSVSGDCKRPGVYEVPFGISVRELLGLCDGTGAAAVQIGGPSGRMVPPSEFGRTICFDDLATGGAVMVFDQHRDLLEIASEFLRFFIHESCGYCTPCRVGNSLLKERLDRIRAGHGSTDDVGYLRDLSATIAATSRCGLGWTSPNPVLSTLDGFPGQYERRLRDASYSLEDDTREARLIRNGRANGRGSFEGGSAAKTTGVDGRDRERREATDVSGEAKR</sequence>
<evidence type="ECO:0000259" key="7">
    <source>
        <dbReference type="SMART" id="SM00928"/>
    </source>
</evidence>
<dbReference type="InterPro" id="IPR037225">
    <property type="entry name" value="Nuo51_FMN-bd_sf"/>
</dbReference>
<dbReference type="InterPro" id="IPR036249">
    <property type="entry name" value="Thioredoxin-like_sf"/>
</dbReference>
<gene>
    <name evidence="8" type="ORF">KDA27_09070</name>
</gene>
<feature type="compositionally biased region" description="Basic and acidic residues" evidence="6">
    <location>
        <begin position="615"/>
        <end position="633"/>
    </location>
</feature>
<dbReference type="InterPro" id="IPR011538">
    <property type="entry name" value="Nuo51_FMN-bd"/>
</dbReference>
<dbReference type="Pfam" id="PF01257">
    <property type="entry name" value="2Fe-2S_thioredx"/>
    <property type="match status" value="1"/>
</dbReference>
<comment type="caution">
    <text evidence="8">The sequence shown here is derived from an EMBL/GenBank/DDBJ whole genome shotgun (WGS) entry which is preliminary data.</text>
</comment>
<evidence type="ECO:0000256" key="4">
    <source>
        <dbReference type="ARBA" id="ARBA00023004"/>
    </source>
</evidence>
<dbReference type="GO" id="GO:0051539">
    <property type="term" value="F:4 iron, 4 sulfur cluster binding"/>
    <property type="evidence" value="ECO:0007669"/>
    <property type="project" value="UniProtKB-KW"/>
</dbReference>
<protein>
    <submittedName>
        <fullName evidence="8">NAD(P)H-dependent oxidoreductase subunit E</fullName>
    </submittedName>
</protein>
<dbReference type="GO" id="GO:0046872">
    <property type="term" value="F:metal ion binding"/>
    <property type="evidence" value="ECO:0007669"/>
    <property type="project" value="UniProtKB-KW"/>
</dbReference>
<organism evidence="8 9">
    <name type="scientific">Eiseniibacteriota bacterium</name>
    <dbReference type="NCBI Taxonomy" id="2212470"/>
    <lineage>
        <taxon>Bacteria</taxon>
        <taxon>Candidatus Eiseniibacteriota</taxon>
    </lineage>
</organism>
<proteinExistence type="inferred from homology"/>
<dbReference type="GO" id="GO:0010181">
    <property type="term" value="F:FMN binding"/>
    <property type="evidence" value="ECO:0007669"/>
    <property type="project" value="InterPro"/>
</dbReference>
<dbReference type="Proteomes" id="UP000739538">
    <property type="component" value="Unassembled WGS sequence"/>
</dbReference>
<reference evidence="8" key="2">
    <citation type="journal article" date="2021" name="Microbiome">
        <title>Successional dynamics and alternative stable states in a saline activated sludge microbial community over 9 years.</title>
        <authorList>
            <person name="Wang Y."/>
            <person name="Ye J."/>
            <person name="Ju F."/>
            <person name="Liu L."/>
            <person name="Boyd J.A."/>
            <person name="Deng Y."/>
            <person name="Parks D.H."/>
            <person name="Jiang X."/>
            <person name="Yin X."/>
            <person name="Woodcroft B.J."/>
            <person name="Tyson G.W."/>
            <person name="Hugenholtz P."/>
            <person name="Polz M.F."/>
            <person name="Zhang T."/>
        </authorList>
    </citation>
    <scope>NUCLEOTIDE SEQUENCE</scope>
    <source>
        <strain evidence="8">HKST-UBA02</strain>
    </source>
</reference>
<evidence type="ECO:0000256" key="5">
    <source>
        <dbReference type="ARBA" id="ARBA00023014"/>
    </source>
</evidence>
<accession>A0A956NFE3</accession>
<dbReference type="InterPro" id="IPR019575">
    <property type="entry name" value="Nuop51_4Fe4S-bd"/>
</dbReference>
<dbReference type="InterPro" id="IPR037207">
    <property type="entry name" value="Nuop51_4Fe4S-bd_sf"/>
</dbReference>
<dbReference type="SUPFAM" id="SSF140490">
    <property type="entry name" value="Nqo1C-terminal domain-like"/>
    <property type="match status" value="1"/>
</dbReference>
<dbReference type="Gene3D" id="3.10.20.600">
    <property type="match status" value="1"/>
</dbReference>
<keyword evidence="3" id="KW-0479">Metal-binding</keyword>
<dbReference type="InterPro" id="IPR001949">
    <property type="entry name" value="NADH-UbQ_OxRdtase_51kDa_CS"/>
</dbReference>
<keyword evidence="4" id="KW-0408">Iron</keyword>
<dbReference type="EMBL" id="JAGQHS010000036">
    <property type="protein sequence ID" value="MCA9755939.1"/>
    <property type="molecule type" value="Genomic_DNA"/>
</dbReference>
<name>A0A956NFE3_UNCEI</name>
<dbReference type="PROSITE" id="PS00645">
    <property type="entry name" value="COMPLEX1_51K_2"/>
    <property type="match status" value="1"/>
</dbReference>
<comment type="similarity">
    <text evidence="1">Belongs to the complex I 51 kDa subunit family.</text>
</comment>
<evidence type="ECO:0000256" key="1">
    <source>
        <dbReference type="ARBA" id="ARBA00007523"/>
    </source>
</evidence>
<dbReference type="Pfam" id="PF01512">
    <property type="entry name" value="Complex1_51K"/>
    <property type="match status" value="1"/>
</dbReference>
<dbReference type="Gene3D" id="3.40.30.10">
    <property type="entry name" value="Glutaredoxin"/>
    <property type="match status" value="1"/>
</dbReference>
<dbReference type="PANTHER" id="PTHR43578:SF3">
    <property type="entry name" value="NADH-QUINONE OXIDOREDUCTASE SUBUNIT F"/>
    <property type="match status" value="1"/>
</dbReference>
<dbReference type="InterPro" id="IPR041921">
    <property type="entry name" value="NuoE_N"/>
</dbReference>
<evidence type="ECO:0000313" key="8">
    <source>
        <dbReference type="EMBL" id="MCA9755939.1"/>
    </source>
</evidence>
<dbReference type="PANTHER" id="PTHR43578">
    <property type="entry name" value="NADH-QUINONE OXIDOREDUCTASE SUBUNIT F"/>
    <property type="match status" value="1"/>
</dbReference>
<dbReference type="PROSITE" id="PS00644">
    <property type="entry name" value="COMPLEX1_51K_1"/>
    <property type="match status" value="1"/>
</dbReference>
<evidence type="ECO:0000256" key="2">
    <source>
        <dbReference type="ARBA" id="ARBA00022485"/>
    </source>
</evidence>
<dbReference type="SUPFAM" id="SSF52833">
    <property type="entry name" value="Thioredoxin-like"/>
    <property type="match status" value="1"/>
</dbReference>
<dbReference type="Pfam" id="PF10589">
    <property type="entry name" value="NADH_4Fe-4S"/>
    <property type="match status" value="1"/>
</dbReference>
<dbReference type="SUPFAM" id="SSF142984">
    <property type="entry name" value="Nqo1 middle domain-like"/>
    <property type="match status" value="1"/>
</dbReference>
<evidence type="ECO:0000256" key="3">
    <source>
        <dbReference type="ARBA" id="ARBA00022723"/>
    </source>
</evidence>
<reference evidence="8" key="1">
    <citation type="submission" date="2020-04" db="EMBL/GenBank/DDBJ databases">
        <authorList>
            <person name="Zhang T."/>
        </authorList>
    </citation>
    <scope>NUCLEOTIDE SEQUENCE</scope>
    <source>
        <strain evidence="8">HKST-UBA02</strain>
    </source>
</reference>
<dbReference type="Gene3D" id="1.10.10.1590">
    <property type="entry name" value="NADH-quinone oxidoreductase subunit E"/>
    <property type="match status" value="1"/>
</dbReference>
<dbReference type="SMART" id="SM00928">
    <property type="entry name" value="NADH_4Fe-4S"/>
    <property type="match status" value="1"/>
</dbReference>
<dbReference type="Gene3D" id="1.20.1440.230">
    <property type="entry name" value="NADH-ubiquinone oxidoreductase 51kDa subunit, iron-sulphur binding domain"/>
    <property type="match status" value="1"/>
</dbReference>
<dbReference type="FunFam" id="3.40.50.11540:FF:000001">
    <property type="entry name" value="NADH dehydrogenase [ubiquinone] flavoprotein 1, mitochondrial"/>
    <property type="match status" value="1"/>
</dbReference>
<dbReference type="Gene3D" id="3.40.50.11540">
    <property type="entry name" value="NADH-ubiquinone oxidoreductase 51kDa subunit"/>
    <property type="match status" value="1"/>
</dbReference>
<feature type="region of interest" description="Disordered" evidence="6">
    <location>
        <begin position="593"/>
        <end position="633"/>
    </location>
</feature>
<dbReference type="GO" id="GO:0008137">
    <property type="term" value="F:NADH dehydrogenase (ubiquinone) activity"/>
    <property type="evidence" value="ECO:0007669"/>
    <property type="project" value="InterPro"/>
</dbReference>
<evidence type="ECO:0000313" key="9">
    <source>
        <dbReference type="Proteomes" id="UP000739538"/>
    </source>
</evidence>
<dbReference type="AlphaFoldDB" id="A0A956NFE3"/>